<organism evidence="1 2">
    <name type="scientific">Portunus trituberculatus</name>
    <name type="common">Swimming crab</name>
    <name type="synonym">Neptunus trituberculatus</name>
    <dbReference type="NCBI Taxonomy" id="210409"/>
    <lineage>
        <taxon>Eukaryota</taxon>
        <taxon>Metazoa</taxon>
        <taxon>Ecdysozoa</taxon>
        <taxon>Arthropoda</taxon>
        <taxon>Crustacea</taxon>
        <taxon>Multicrustacea</taxon>
        <taxon>Malacostraca</taxon>
        <taxon>Eumalacostraca</taxon>
        <taxon>Eucarida</taxon>
        <taxon>Decapoda</taxon>
        <taxon>Pleocyemata</taxon>
        <taxon>Brachyura</taxon>
        <taxon>Eubrachyura</taxon>
        <taxon>Portunoidea</taxon>
        <taxon>Portunidae</taxon>
        <taxon>Portuninae</taxon>
        <taxon>Portunus</taxon>
    </lineage>
</organism>
<evidence type="ECO:0000313" key="2">
    <source>
        <dbReference type="Proteomes" id="UP000324222"/>
    </source>
</evidence>
<keyword evidence="2" id="KW-1185">Reference proteome</keyword>
<dbReference type="AlphaFoldDB" id="A0A5B7FRB9"/>
<accession>A0A5B7FRB9</accession>
<protein>
    <submittedName>
        <fullName evidence="1">Uncharacterized protein</fullName>
    </submittedName>
</protein>
<gene>
    <name evidence="1" type="ORF">E2C01_040646</name>
</gene>
<reference evidence="1 2" key="1">
    <citation type="submission" date="2019-05" db="EMBL/GenBank/DDBJ databases">
        <title>Another draft genome of Portunus trituberculatus and its Hox gene families provides insights of decapod evolution.</title>
        <authorList>
            <person name="Jeong J.-H."/>
            <person name="Song I."/>
            <person name="Kim S."/>
            <person name="Choi T."/>
            <person name="Kim D."/>
            <person name="Ryu S."/>
            <person name="Kim W."/>
        </authorList>
    </citation>
    <scope>NUCLEOTIDE SEQUENCE [LARGE SCALE GENOMIC DNA]</scope>
    <source>
        <tissue evidence="1">Muscle</tissue>
    </source>
</reference>
<name>A0A5B7FRB9_PORTR</name>
<proteinExistence type="predicted"/>
<sequence length="126" mass="13935">MSVALAVFQEDPLRNTSAPPLHSCLCVSLVGRVVEPSRIKAYDSRGVSAPKMSGHRETSLRRHLARDQTLESRPDVTVVQGGSSLQRAQGSAWVPPLLCWFSFHVSAAHKVRDERSLPQILVPEWP</sequence>
<evidence type="ECO:0000313" key="1">
    <source>
        <dbReference type="EMBL" id="MPC46914.1"/>
    </source>
</evidence>
<dbReference type="EMBL" id="VSRR010007449">
    <property type="protein sequence ID" value="MPC46914.1"/>
    <property type="molecule type" value="Genomic_DNA"/>
</dbReference>
<comment type="caution">
    <text evidence="1">The sequence shown here is derived from an EMBL/GenBank/DDBJ whole genome shotgun (WGS) entry which is preliminary data.</text>
</comment>
<dbReference type="Proteomes" id="UP000324222">
    <property type="component" value="Unassembled WGS sequence"/>
</dbReference>